<dbReference type="Proteomes" id="UP000325081">
    <property type="component" value="Unassembled WGS sequence"/>
</dbReference>
<comment type="caution">
    <text evidence="1">The sequence shown here is derived from an EMBL/GenBank/DDBJ whole genome shotgun (WGS) entry which is preliminary data.</text>
</comment>
<proteinExistence type="predicted"/>
<reference evidence="2" key="1">
    <citation type="journal article" date="2019" name="Curr. Biol.">
        <title>Genome Sequence of Striga asiatica Provides Insight into the Evolution of Plant Parasitism.</title>
        <authorList>
            <person name="Yoshida S."/>
            <person name="Kim S."/>
            <person name="Wafula E.K."/>
            <person name="Tanskanen J."/>
            <person name="Kim Y.M."/>
            <person name="Honaas L."/>
            <person name="Yang Z."/>
            <person name="Spallek T."/>
            <person name="Conn C.E."/>
            <person name="Ichihashi Y."/>
            <person name="Cheong K."/>
            <person name="Cui S."/>
            <person name="Der J.P."/>
            <person name="Gundlach H."/>
            <person name="Jiao Y."/>
            <person name="Hori C."/>
            <person name="Ishida J.K."/>
            <person name="Kasahara H."/>
            <person name="Kiba T."/>
            <person name="Kim M.S."/>
            <person name="Koo N."/>
            <person name="Laohavisit A."/>
            <person name="Lee Y.H."/>
            <person name="Lumba S."/>
            <person name="McCourt P."/>
            <person name="Mortimer J.C."/>
            <person name="Mutuku J.M."/>
            <person name="Nomura T."/>
            <person name="Sasaki-Sekimoto Y."/>
            <person name="Seto Y."/>
            <person name="Wang Y."/>
            <person name="Wakatake T."/>
            <person name="Sakakibara H."/>
            <person name="Demura T."/>
            <person name="Yamaguchi S."/>
            <person name="Yoneyama K."/>
            <person name="Manabe R.I."/>
            <person name="Nelson D.C."/>
            <person name="Schulman A.H."/>
            <person name="Timko M.P."/>
            <person name="dePamphilis C.W."/>
            <person name="Choi D."/>
            <person name="Shirasu K."/>
        </authorList>
    </citation>
    <scope>NUCLEOTIDE SEQUENCE [LARGE SCALE GENOMIC DNA]</scope>
    <source>
        <strain evidence="2">cv. UVA1</strain>
    </source>
</reference>
<keyword evidence="1" id="KW-0436">Ligase</keyword>
<dbReference type="InterPro" id="IPR038939">
    <property type="entry name" value="PDV1/PDV2"/>
</dbReference>
<evidence type="ECO:0000313" key="2">
    <source>
        <dbReference type="Proteomes" id="UP000325081"/>
    </source>
</evidence>
<dbReference type="PANTHER" id="PTHR33600">
    <property type="entry name" value="PLASTID DIVISION PROTEIN PDV2"/>
    <property type="match status" value="1"/>
</dbReference>
<feature type="non-terminal residue" evidence="1">
    <location>
        <position position="285"/>
    </location>
</feature>
<dbReference type="OrthoDB" id="1892915at2759"/>
<evidence type="ECO:0000313" key="1">
    <source>
        <dbReference type="EMBL" id="GER49762.1"/>
    </source>
</evidence>
<dbReference type="AlphaFoldDB" id="A0A5A7QXQ5"/>
<sequence length="285" mass="32269">MAGTAKPKKTTNLKQGAVIKLKNDDCESLARRTWDLHRLLEPWPILRGCVAEGSLREKEKMMSIRDSLKDVHNILIFLQGLKSSQNKQRDDALSHLEESIKIVIQRINEYPKKGRKMWSKIDEKAKHKNVLGIESQRSNFVVGVARFGVESSSRGRRKNCDRMPRKWVVDTLMRVWRPAALREASTRLMARTTTEETLPGHSVASGRPWVMRNGVFEPGVDVQLELGENEEVGVGNADGELDACVGSMPVLEKALRTWMLESHKNSNRLEKDVAAPFLLSNIHLD</sequence>
<dbReference type="GO" id="GO:0016874">
    <property type="term" value="F:ligase activity"/>
    <property type="evidence" value="ECO:0007669"/>
    <property type="project" value="UniProtKB-KW"/>
</dbReference>
<dbReference type="EMBL" id="BKCP01008826">
    <property type="protein sequence ID" value="GER49762.1"/>
    <property type="molecule type" value="Genomic_DNA"/>
</dbReference>
<accession>A0A5A7QXQ5</accession>
<organism evidence="1 2">
    <name type="scientific">Striga asiatica</name>
    <name type="common">Asiatic witchweed</name>
    <name type="synonym">Buchnera asiatica</name>
    <dbReference type="NCBI Taxonomy" id="4170"/>
    <lineage>
        <taxon>Eukaryota</taxon>
        <taxon>Viridiplantae</taxon>
        <taxon>Streptophyta</taxon>
        <taxon>Embryophyta</taxon>
        <taxon>Tracheophyta</taxon>
        <taxon>Spermatophyta</taxon>
        <taxon>Magnoliopsida</taxon>
        <taxon>eudicotyledons</taxon>
        <taxon>Gunneridae</taxon>
        <taxon>Pentapetalae</taxon>
        <taxon>asterids</taxon>
        <taxon>lamiids</taxon>
        <taxon>Lamiales</taxon>
        <taxon>Orobanchaceae</taxon>
        <taxon>Buchnereae</taxon>
        <taxon>Striga</taxon>
    </lineage>
</organism>
<dbReference type="GO" id="GO:0010020">
    <property type="term" value="P:chloroplast fission"/>
    <property type="evidence" value="ECO:0007669"/>
    <property type="project" value="InterPro"/>
</dbReference>
<keyword evidence="2" id="KW-1185">Reference proteome</keyword>
<dbReference type="PANTHER" id="PTHR33600:SF5">
    <property type="entry name" value="PLASTID DIVISION PROTEIN PDV1"/>
    <property type="match status" value="1"/>
</dbReference>
<protein>
    <submittedName>
        <fullName evidence="1">Leucine--tRNA ligase</fullName>
    </submittedName>
</protein>
<gene>
    <name evidence="1" type="ORF">STAS_27035</name>
</gene>
<name>A0A5A7QXQ5_STRAF</name>